<reference evidence="2" key="1">
    <citation type="submission" date="2021-05" db="EMBL/GenBank/DDBJ databases">
        <authorList>
            <person name="Feng G."/>
        </authorList>
    </citation>
    <scope>NUCLEOTIDE SEQUENCE</scope>
    <source>
        <strain evidence="2">SBYYJFS76</strain>
    </source>
</reference>
<organism evidence="2 3">
    <name type="scientific">Fushun monolepta lauta xinmovirus 1</name>
    <dbReference type="NCBI Taxonomy" id="2905554"/>
    <lineage>
        <taxon>Viruses</taxon>
        <taxon>Riboviria</taxon>
        <taxon>Orthornavirae</taxon>
        <taxon>Negarnaviricota</taxon>
        <taxon>Haploviricotina</taxon>
        <taxon>Monjiviricetes</taxon>
        <taxon>Mononegavirales</taxon>
        <taxon>Xinmoviridae</taxon>
        <taxon>Molauvirus</taxon>
        <taxon>Molauvirus liaoningense</taxon>
    </lineage>
</organism>
<protein>
    <submittedName>
        <fullName evidence="2">Uncharacterized protein</fullName>
    </submittedName>
</protein>
<evidence type="ECO:0000313" key="3">
    <source>
        <dbReference type="Proteomes" id="UP001247133"/>
    </source>
</evidence>
<keyword evidence="1" id="KW-0812">Transmembrane</keyword>
<keyword evidence="3" id="KW-1185">Reference proteome</keyword>
<sequence length="221" mass="24740">MIIESMSDTSLDRFPRSTVSSSYLHPTFSSRHRVDSIEMARLGHHSDYPGYQNHTGTMASIRGLRNPSRIAILGNLPLQNGVHQIKKRDGVYTINNNNYGSKKTLQLTILLVLSVVLCALFCSYITYREIEIAHQASIAHTSGVTIRLPSGYIDTLYSLEIYGRSKEHSTYGNACRDKELKALISYSSDYNNNKRTHHINVVVNTISGNITHSSCPQLLVI</sequence>
<dbReference type="Proteomes" id="UP001247133">
    <property type="component" value="Segment"/>
</dbReference>
<dbReference type="EMBL" id="MZ210030">
    <property type="protein sequence ID" value="UHM27672.1"/>
    <property type="molecule type" value="Viral_cRNA"/>
</dbReference>
<keyword evidence="1" id="KW-0472">Membrane</keyword>
<feature type="transmembrane region" description="Helical" evidence="1">
    <location>
        <begin position="107"/>
        <end position="127"/>
    </location>
</feature>
<name>A0A8K1XH10_9MONO</name>
<evidence type="ECO:0000313" key="2">
    <source>
        <dbReference type="EMBL" id="UHM27672.1"/>
    </source>
</evidence>
<keyword evidence="1" id="KW-1133">Transmembrane helix</keyword>
<evidence type="ECO:0000256" key="1">
    <source>
        <dbReference type="SAM" id="Phobius"/>
    </source>
</evidence>
<accession>A0A8K1XH10</accession>
<proteinExistence type="predicted"/>
<gene>
    <name evidence="2" type="ORF">FMLXV1_gp2</name>
</gene>